<dbReference type="PANTHER" id="PTHR39639:SF1">
    <property type="entry name" value="DUF262 DOMAIN-CONTAINING PROTEIN"/>
    <property type="match status" value="1"/>
</dbReference>
<organism evidence="2 3">
    <name type="scientific">Kibdelosporangium aridum</name>
    <dbReference type="NCBI Taxonomy" id="2030"/>
    <lineage>
        <taxon>Bacteria</taxon>
        <taxon>Bacillati</taxon>
        <taxon>Actinomycetota</taxon>
        <taxon>Actinomycetes</taxon>
        <taxon>Pseudonocardiales</taxon>
        <taxon>Pseudonocardiaceae</taxon>
        <taxon>Kibdelosporangium</taxon>
    </lineage>
</organism>
<dbReference type="Proteomes" id="UP000287547">
    <property type="component" value="Unassembled WGS sequence"/>
</dbReference>
<dbReference type="EMBL" id="QHKI01000092">
    <property type="protein sequence ID" value="RSM64878.1"/>
    <property type="molecule type" value="Genomic_DNA"/>
</dbReference>
<gene>
    <name evidence="2" type="ORF">DMH04_50600</name>
</gene>
<feature type="domain" description="GmrSD restriction endonucleases N-terminal" evidence="1">
    <location>
        <begin position="69"/>
        <end position="208"/>
    </location>
</feature>
<dbReference type="Pfam" id="PF03235">
    <property type="entry name" value="GmrSD_N"/>
    <property type="match status" value="1"/>
</dbReference>
<reference evidence="2 3" key="1">
    <citation type="submission" date="2018-05" db="EMBL/GenBank/DDBJ databases">
        <title>Evolution of GPA BGCs.</title>
        <authorList>
            <person name="Waglechner N."/>
            <person name="Wright G.D."/>
        </authorList>
    </citation>
    <scope>NUCLEOTIDE SEQUENCE [LARGE SCALE GENOMIC DNA]</scope>
    <source>
        <strain evidence="2 3">A82846</strain>
    </source>
</reference>
<comment type="caution">
    <text evidence="2">The sequence shown here is derived from an EMBL/GenBank/DDBJ whole genome shotgun (WGS) entry which is preliminary data.</text>
</comment>
<accession>A0A428YBF8</accession>
<evidence type="ECO:0000313" key="3">
    <source>
        <dbReference type="Proteomes" id="UP000287547"/>
    </source>
</evidence>
<dbReference type="InterPro" id="IPR004919">
    <property type="entry name" value="GmrSD_N"/>
</dbReference>
<dbReference type="OrthoDB" id="9787127at2"/>
<evidence type="ECO:0000313" key="2">
    <source>
        <dbReference type="EMBL" id="RSM64878.1"/>
    </source>
</evidence>
<dbReference type="AlphaFoldDB" id="A0A428YBF8"/>
<dbReference type="RefSeq" id="WP_037251858.1">
    <property type="nucleotide sequence ID" value="NZ_QHKI01000092.1"/>
</dbReference>
<evidence type="ECO:0000259" key="1">
    <source>
        <dbReference type="Pfam" id="PF03235"/>
    </source>
</evidence>
<proteinExistence type="predicted"/>
<sequence length="394" mass="44941">MKKEDRLEIPGIHESIAVELDSLGRSAGVELEPEEDHIREPFDPDKIEVLTRTPTVSLVLARIRRRTIDLSPDFQRRAGIWDKKNQSRLIESLLLRIPLPTFYAAENEDEKWSIVDGIQRLTTIARFIQPESIHAQPLVLSDLEYLKEYNGKTFDDLPGRLKTRLEETEIVLHLIRQGTPEEVKFNIFARINTGGLPLSTQELRHALIPGPARELLGKLATSKEFLAATMGSVSSERMADREMALRFLAFRLNPPEKYGSRDFDEFLRRSMRIVNRLSKSDVARLSREYSTAMSTAKTLFGKHAFRKQYENQNGRYPINKALFETIAVNLATRSHLELNNLIENKGALINDLLGLFTDPDFDRSISVGTGDIAKVRGRFSDIDRLFQRHDGSSD</sequence>
<name>A0A428YBF8_KIBAR</name>
<protein>
    <submittedName>
        <fullName evidence="2">DUF262 domain-containing protein</fullName>
    </submittedName>
</protein>
<dbReference type="PANTHER" id="PTHR39639">
    <property type="entry name" value="CHROMOSOME 16, WHOLE GENOME SHOTGUN SEQUENCE"/>
    <property type="match status" value="1"/>
</dbReference>